<dbReference type="EMBL" id="CP022684">
    <property type="protein sequence ID" value="AUM13007.1"/>
    <property type="molecule type" value="Genomic_DNA"/>
</dbReference>
<evidence type="ECO:0000313" key="7">
    <source>
        <dbReference type="Proteomes" id="UP000235116"/>
    </source>
</evidence>
<dbReference type="InterPro" id="IPR036390">
    <property type="entry name" value="WH_DNA-bd_sf"/>
</dbReference>
<dbReference type="Gene3D" id="1.10.10.10">
    <property type="entry name" value="Winged helix-like DNA-binding domain superfamily/Winged helix DNA-binding domain"/>
    <property type="match status" value="1"/>
</dbReference>
<dbReference type="PANTHER" id="PTHR30118">
    <property type="entry name" value="HTH-TYPE TRANSCRIPTIONAL REGULATOR LEUO-RELATED"/>
    <property type="match status" value="1"/>
</dbReference>
<dbReference type="PANTHER" id="PTHR30118:SF15">
    <property type="entry name" value="TRANSCRIPTIONAL REGULATORY PROTEIN"/>
    <property type="match status" value="1"/>
</dbReference>
<protein>
    <recommendedName>
        <fullName evidence="5">HTH lysR-type domain-containing protein</fullName>
    </recommendedName>
</protein>
<dbReference type="InterPro" id="IPR050389">
    <property type="entry name" value="LysR-type_TF"/>
</dbReference>
<dbReference type="SUPFAM" id="SSF53850">
    <property type="entry name" value="Periplasmic binding protein-like II"/>
    <property type="match status" value="1"/>
</dbReference>
<evidence type="ECO:0000313" key="6">
    <source>
        <dbReference type="EMBL" id="AUM13007.1"/>
    </source>
</evidence>
<dbReference type="AlphaFoldDB" id="A0A2K9LLA1"/>
<dbReference type="InterPro" id="IPR000847">
    <property type="entry name" value="LysR_HTH_N"/>
</dbReference>
<keyword evidence="7" id="KW-1185">Reference proteome</keyword>
<sequence>MKLNLRAVDLNLLPIFVAVVEEGQLSRAAQRLGMSQPAVSAALQRLRLTVDDPLFTRSRTGLTPTPRAKSLYQDVSTHLQNVAQALDPSQCFDPTTSDRTFRLIAPDYFEFLALGSFMASLRQTSPHISVQMLPQQDGWNRLLLDNDVDFAIDTLLPTDDRLQARPLLQETLAVVARHNHPTIQGKLTLEDFLAAEHVVLPLRERQVLPLDQILGRPGWRRQVGAQVVHYGNLFSVASASNLIATVPMRMATRLAAPFGLQVLPFPAPVPKIVIYLIWPRALAKDPAHNWFKTLLEQELARLA</sequence>
<dbReference type="RefSeq" id="WP_101894386.1">
    <property type="nucleotide sequence ID" value="NZ_CP022684.1"/>
</dbReference>
<dbReference type="SUPFAM" id="SSF46785">
    <property type="entry name" value="Winged helix' DNA-binding domain"/>
    <property type="match status" value="1"/>
</dbReference>
<organism evidence="6 7">
    <name type="scientific">Ketobacter alkanivorans</name>
    <dbReference type="NCBI Taxonomy" id="1917421"/>
    <lineage>
        <taxon>Bacteria</taxon>
        <taxon>Pseudomonadati</taxon>
        <taxon>Pseudomonadota</taxon>
        <taxon>Gammaproteobacteria</taxon>
        <taxon>Pseudomonadales</taxon>
        <taxon>Ketobacteraceae</taxon>
        <taxon>Ketobacter</taxon>
    </lineage>
</organism>
<evidence type="ECO:0000259" key="5">
    <source>
        <dbReference type="PROSITE" id="PS50931"/>
    </source>
</evidence>
<dbReference type="InterPro" id="IPR037402">
    <property type="entry name" value="YidZ_PBP2"/>
</dbReference>
<dbReference type="GO" id="GO:0003700">
    <property type="term" value="F:DNA-binding transcription factor activity"/>
    <property type="evidence" value="ECO:0007669"/>
    <property type="project" value="InterPro"/>
</dbReference>
<gene>
    <name evidence="6" type="ORF">Kalk_11495</name>
</gene>
<dbReference type="InterPro" id="IPR005119">
    <property type="entry name" value="LysR_subst-bd"/>
</dbReference>
<name>A0A2K9LLA1_9GAMM</name>
<feature type="domain" description="HTH lysR-type" evidence="5">
    <location>
        <begin position="8"/>
        <end position="65"/>
    </location>
</feature>
<dbReference type="Proteomes" id="UP000235116">
    <property type="component" value="Chromosome"/>
</dbReference>
<dbReference type="Gene3D" id="3.40.190.10">
    <property type="entry name" value="Periplasmic binding protein-like II"/>
    <property type="match status" value="2"/>
</dbReference>
<dbReference type="CDD" id="cd08417">
    <property type="entry name" value="PBP2_Nitroaromatics_like"/>
    <property type="match status" value="1"/>
</dbReference>
<dbReference type="PRINTS" id="PR00039">
    <property type="entry name" value="HTHLYSR"/>
</dbReference>
<accession>A0A2K9LLA1</accession>
<dbReference type="Pfam" id="PF00126">
    <property type="entry name" value="HTH_1"/>
    <property type="match status" value="1"/>
</dbReference>
<evidence type="ECO:0000256" key="1">
    <source>
        <dbReference type="ARBA" id="ARBA00009437"/>
    </source>
</evidence>
<comment type="similarity">
    <text evidence="1">Belongs to the LysR transcriptional regulatory family.</text>
</comment>
<dbReference type="InterPro" id="IPR036388">
    <property type="entry name" value="WH-like_DNA-bd_sf"/>
</dbReference>
<dbReference type="OrthoDB" id="8839911at2"/>
<evidence type="ECO:0000256" key="4">
    <source>
        <dbReference type="ARBA" id="ARBA00023163"/>
    </source>
</evidence>
<dbReference type="KEGG" id="kak:Kalk_11495"/>
<proteinExistence type="inferred from homology"/>
<keyword evidence="3" id="KW-0238">DNA-binding</keyword>
<dbReference type="GO" id="GO:0003677">
    <property type="term" value="F:DNA binding"/>
    <property type="evidence" value="ECO:0007669"/>
    <property type="project" value="UniProtKB-KW"/>
</dbReference>
<keyword evidence="2" id="KW-0805">Transcription regulation</keyword>
<dbReference type="Pfam" id="PF03466">
    <property type="entry name" value="LysR_substrate"/>
    <property type="match status" value="1"/>
</dbReference>
<evidence type="ECO:0000256" key="2">
    <source>
        <dbReference type="ARBA" id="ARBA00023015"/>
    </source>
</evidence>
<evidence type="ECO:0000256" key="3">
    <source>
        <dbReference type="ARBA" id="ARBA00023125"/>
    </source>
</evidence>
<dbReference type="PROSITE" id="PS50931">
    <property type="entry name" value="HTH_LYSR"/>
    <property type="match status" value="1"/>
</dbReference>
<keyword evidence="4" id="KW-0804">Transcription</keyword>
<reference evidence="7" key="1">
    <citation type="submission" date="2017-08" db="EMBL/GenBank/DDBJ databases">
        <title>Direct submision.</title>
        <authorList>
            <person name="Kim S.-J."/>
            <person name="Rhee S.-K."/>
        </authorList>
    </citation>
    <scope>NUCLEOTIDE SEQUENCE [LARGE SCALE GENOMIC DNA]</scope>
    <source>
        <strain evidence="7">GI5</strain>
    </source>
</reference>